<dbReference type="Pfam" id="PF07077">
    <property type="entry name" value="DUF1345"/>
    <property type="match status" value="1"/>
</dbReference>
<feature type="transmembrane region" description="Helical" evidence="1">
    <location>
        <begin position="12"/>
        <end position="33"/>
    </location>
</feature>
<gene>
    <name evidence="2" type="ORF">M3M28_11255</name>
</gene>
<feature type="transmembrane region" description="Helical" evidence="1">
    <location>
        <begin position="216"/>
        <end position="238"/>
    </location>
</feature>
<dbReference type="InterPro" id="IPR009781">
    <property type="entry name" value="DUF1345"/>
</dbReference>
<feature type="transmembrane region" description="Helical" evidence="1">
    <location>
        <begin position="138"/>
        <end position="159"/>
    </location>
</feature>
<keyword evidence="1" id="KW-0812">Transmembrane</keyword>
<feature type="transmembrane region" description="Helical" evidence="1">
    <location>
        <begin position="53"/>
        <end position="75"/>
    </location>
</feature>
<feature type="transmembrane region" description="Helical" evidence="1">
    <location>
        <begin position="109"/>
        <end position="132"/>
    </location>
</feature>
<proteinExistence type="predicted"/>
<accession>A0ABY4MW08</accession>
<keyword evidence="1" id="KW-0472">Membrane</keyword>
<evidence type="ECO:0000256" key="1">
    <source>
        <dbReference type="SAM" id="Phobius"/>
    </source>
</evidence>
<organism evidence="2">
    <name type="scientific">Gulosibacter sediminis</name>
    <dbReference type="NCBI Taxonomy" id="1729695"/>
    <lineage>
        <taxon>Bacteria</taxon>
        <taxon>Bacillati</taxon>
        <taxon>Actinomycetota</taxon>
        <taxon>Actinomycetes</taxon>
        <taxon>Micrococcales</taxon>
        <taxon>Microbacteriaceae</taxon>
        <taxon>Gulosibacter</taxon>
    </lineage>
</organism>
<evidence type="ECO:0000313" key="2">
    <source>
        <dbReference type="EMBL" id="UQN14610.1"/>
    </source>
</evidence>
<dbReference type="EMBL" id="CP097160">
    <property type="protein sequence ID" value="UQN14610.1"/>
    <property type="molecule type" value="Genomic_DNA"/>
</dbReference>
<sequence length="241" mass="26342">MQPRWLAREDHRQWIVGAIGISVLVPLLLPGFSDFDEASTWSDRLERIAVPVIFAYAVMQATSVLSYVPLTLWAFRGAAGEDLATLARFSSPRNADEERQLRWAGFDEVSTAIGAGGISLICVLAFIIVPGVRESPLATYGALVAMVGSWILIVVAFAVRYMRDWAADGGEFIESREAPSFVDFLLVSLQVSTGYNLAKGMFETRRSRRNALIHNVIAYVFNTVIIALVISVALPAAMASS</sequence>
<name>A0ABY4MW08_9MICO</name>
<reference evidence="2" key="1">
    <citation type="submission" date="2022-05" db="EMBL/GenBank/DDBJ databases">
        <title>Complete genome sequence of toluene-degrading Gulosibacter sediminis strain ACHW.36C.</title>
        <authorList>
            <person name="Wai A.C."/>
            <person name="Lai G.K."/>
            <person name="Griffin S.D."/>
            <person name="Leung F.C."/>
        </authorList>
    </citation>
    <scope>NUCLEOTIDE SEQUENCE [LARGE SCALE GENOMIC DNA]</scope>
    <source>
        <strain evidence="2">ACHW.36C</strain>
    </source>
</reference>
<protein>
    <submittedName>
        <fullName evidence="2">DUF1345 domain-containing protein</fullName>
    </submittedName>
</protein>
<keyword evidence="1" id="KW-1133">Transmembrane helix</keyword>